<proteinExistence type="predicted"/>
<protein>
    <submittedName>
        <fullName evidence="1 3">Uncharacterized protein</fullName>
    </submittedName>
</protein>
<dbReference type="AlphaFoldDB" id="A0A183B1Q2"/>
<dbReference type="Proteomes" id="UP000272942">
    <property type="component" value="Unassembled WGS sequence"/>
</dbReference>
<dbReference type="EMBL" id="UZAN01054400">
    <property type="protein sequence ID" value="VDP90409.1"/>
    <property type="molecule type" value="Genomic_DNA"/>
</dbReference>
<evidence type="ECO:0000313" key="3">
    <source>
        <dbReference type="WBParaSite" id="ECPE_0001317601-mRNA-1"/>
    </source>
</evidence>
<keyword evidence="2" id="KW-1185">Reference proteome</keyword>
<reference evidence="1 2" key="2">
    <citation type="submission" date="2018-11" db="EMBL/GenBank/DDBJ databases">
        <authorList>
            <consortium name="Pathogen Informatics"/>
        </authorList>
    </citation>
    <scope>NUCLEOTIDE SEQUENCE [LARGE SCALE GENOMIC DNA]</scope>
    <source>
        <strain evidence="1 2">Egypt</strain>
    </source>
</reference>
<name>A0A183B1Q2_9TREM</name>
<evidence type="ECO:0000313" key="2">
    <source>
        <dbReference type="Proteomes" id="UP000272942"/>
    </source>
</evidence>
<organism evidence="3">
    <name type="scientific">Echinostoma caproni</name>
    <dbReference type="NCBI Taxonomy" id="27848"/>
    <lineage>
        <taxon>Eukaryota</taxon>
        <taxon>Metazoa</taxon>
        <taxon>Spiralia</taxon>
        <taxon>Lophotrochozoa</taxon>
        <taxon>Platyhelminthes</taxon>
        <taxon>Trematoda</taxon>
        <taxon>Digenea</taxon>
        <taxon>Plagiorchiida</taxon>
        <taxon>Echinostomata</taxon>
        <taxon>Echinostomatoidea</taxon>
        <taxon>Echinostomatidae</taxon>
        <taxon>Echinostoma</taxon>
    </lineage>
</organism>
<accession>A0A183B1Q2</accession>
<sequence length="115" mass="12880">MKSGLCNGPTKVDVGMHDEVIAVRDRLRKGLQKWFTSLRTRQALLDERLARLQVTRPETVRNASSELQAIFSPGGEDTETELRQVSCLIKQETAEIKELVDSIKLLNARSTSLSV</sequence>
<dbReference type="WBParaSite" id="ECPE_0001317601-mRNA-1">
    <property type="protein sequence ID" value="ECPE_0001317601-mRNA-1"/>
    <property type="gene ID" value="ECPE_0001317601"/>
</dbReference>
<reference evidence="3" key="1">
    <citation type="submission" date="2016-06" db="UniProtKB">
        <authorList>
            <consortium name="WormBaseParasite"/>
        </authorList>
    </citation>
    <scope>IDENTIFICATION</scope>
</reference>
<evidence type="ECO:0000313" key="1">
    <source>
        <dbReference type="EMBL" id="VDP90409.1"/>
    </source>
</evidence>
<gene>
    <name evidence="1" type="ORF">ECPE_LOCUS13137</name>
</gene>